<reference evidence="2" key="2">
    <citation type="journal article" date="2024" name="Plant">
        <title>Genomic evolution and insights into agronomic trait innovations of Sesamum species.</title>
        <authorList>
            <person name="Miao H."/>
            <person name="Wang L."/>
            <person name="Qu L."/>
            <person name="Liu H."/>
            <person name="Sun Y."/>
            <person name="Le M."/>
            <person name="Wang Q."/>
            <person name="Wei S."/>
            <person name="Zheng Y."/>
            <person name="Lin W."/>
            <person name="Duan Y."/>
            <person name="Cao H."/>
            <person name="Xiong S."/>
            <person name="Wang X."/>
            <person name="Wei L."/>
            <person name="Li C."/>
            <person name="Ma Q."/>
            <person name="Ju M."/>
            <person name="Zhao R."/>
            <person name="Li G."/>
            <person name="Mu C."/>
            <person name="Tian Q."/>
            <person name="Mei H."/>
            <person name="Zhang T."/>
            <person name="Gao T."/>
            <person name="Zhang H."/>
        </authorList>
    </citation>
    <scope>NUCLEOTIDE SEQUENCE</scope>
    <source>
        <strain evidence="2">KEN1</strain>
    </source>
</reference>
<feature type="region of interest" description="Disordered" evidence="1">
    <location>
        <begin position="1"/>
        <end position="39"/>
    </location>
</feature>
<evidence type="ECO:0000313" key="2">
    <source>
        <dbReference type="EMBL" id="KAL0440329.1"/>
    </source>
</evidence>
<protein>
    <submittedName>
        <fullName evidence="2">Uncharacterized protein</fullName>
    </submittedName>
</protein>
<reference evidence="2" key="1">
    <citation type="submission" date="2020-06" db="EMBL/GenBank/DDBJ databases">
        <authorList>
            <person name="Li T."/>
            <person name="Hu X."/>
            <person name="Zhang T."/>
            <person name="Song X."/>
            <person name="Zhang H."/>
            <person name="Dai N."/>
            <person name="Sheng W."/>
            <person name="Hou X."/>
            <person name="Wei L."/>
        </authorList>
    </citation>
    <scope>NUCLEOTIDE SEQUENCE</scope>
    <source>
        <strain evidence="2">KEN1</strain>
        <tissue evidence="2">Leaf</tissue>
    </source>
</reference>
<name>A0AAW2WF06_9LAMI</name>
<proteinExistence type="predicted"/>
<sequence>MKKERVGRGPPTRERDASALSIGALAPQATGRGAPSIKRMADTGTLTGRLDEDASTRLVEAIPAFKAWVVLAPLTAETNVITREV</sequence>
<dbReference type="AlphaFoldDB" id="A0AAW2WF06"/>
<evidence type="ECO:0000256" key="1">
    <source>
        <dbReference type="SAM" id="MobiDB-lite"/>
    </source>
</evidence>
<organism evidence="2">
    <name type="scientific">Sesamum latifolium</name>
    <dbReference type="NCBI Taxonomy" id="2727402"/>
    <lineage>
        <taxon>Eukaryota</taxon>
        <taxon>Viridiplantae</taxon>
        <taxon>Streptophyta</taxon>
        <taxon>Embryophyta</taxon>
        <taxon>Tracheophyta</taxon>
        <taxon>Spermatophyta</taxon>
        <taxon>Magnoliopsida</taxon>
        <taxon>eudicotyledons</taxon>
        <taxon>Gunneridae</taxon>
        <taxon>Pentapetalae</taxon>
        <taxon>asterids</taxon>
        <taxon>lamiids</taxon>
        <taxon>Lamiales</taxon>
        <taxon>Pedaliaceae</taxon>
        <taxon>Sesamum</taxon>
    </lineage>
</organism>
<feature type="compositionally biased region" description="Basic and acidic residues" evidence="1">
    <location>
        <begin position="1"/>
        <end position="17"/>
    </location>
</feature>
<dbReference type="EMBL" id="JACGWN010000008">
    <property type="protein sequence ID" value="KAL0440329.1"/>
    <property type="molecule type" value="Genomic_DNA"/>
</dbReference>
<gene>
    <name evidence="2" type="ORF">Slati_2515900</name>
</gene>
<comment type="caution">
    <text evidence="2">The sequence shown here is derived from an EMBL/GenBank/DDBJ whole genome shotgun (WGS) entry which is preliminary data.</text>
</comment>
<accession>A0AAW2WF06</accession>